<name>A0A1I0AJ40_9PROT</name>
<dbReference type="InterPro" id="IPR018220">
    <property type="entry name" value="Adenylosuccin_syn_GTP-bd"/>
</dbReference>
<dbReference type="FunFam" id="1.10.300.10:FF:000001">
    <property type="entry name" value="Adenylosuccinate synthetase"/>
    <property type="match status" value="1"/>
</dbReference>
<dbReference type="GO" id="GO:0005525">
    <property type="term" value="F:GTP binding"/>
    <property type="evidence" value="ECO:0007669"/>
    <property type="project" value="UniProtKB-UniRule"/>
</dbReference>
<keyword evidence="8" id="KW-0963">Cytoplasm</keyword>
<feature type="binding site" evidence="8">
    <location>
        <position position="144"/>
    </location>
    <ligand>
        <name>IMP</name>
        <dbReference type="ChEBI" id="CHEBI:58053"/>
        <note>ligand shared between dimeric partners</note>
    </ligand>
</feature>
<evidence type="ECO:0000256" key="7">
    <source>
        <dbReference type="ARBA" id="ARBA00023134"/>
    </source>
</evidence>
<keyword evidence="2 8" id="KW-0436">Ligase</keyword>
<sequence>MSKNVVVIGTQWGDEGKGKIVDWLTDQAQGVVRFQGGHNAGHTLVIGGKQTVLHLIPSGILRKDVACYIGNGVVVSPQALLDEVDMLERAGIDVLNRLRISEACPLILPCHVALDNAREIARGLGKIGTTGRGIGPAYEDKVARRAVRLQDLFHRDRFAAKLGEILDYHNFVLKNYFQSPVVDFQQTMDETLSLVERIRPMVADVPRLLFEANRAGANLLFEGAQGALLDIDHGTYPFVTSSNCIAGAATTGSGIGPQMLHYVLGITKAYTTRVGAGPFPTELDNEVGRHLAKRGNEFGATTGRPRRCGWFDAAALKRSIQINGVSGLCVTKLDVMDGVETLRLGVGYKMTGKGEEEKFSGIMPVGAEELASCEPVYEEMPGWSGSTVGIRNFEQLPMAARNYLKRMEEVCEVSIDMISTGPDREETIVLRHPFE</sequence>
<reference evidence="11 12" key="1">
    <citation type="submission" date="2016-10" db="EMBL/GenBank/DDBJ databases">
        <authorList>
            <person name="de Groot N.N."/>
        </authorList>
    </citation>
    <scope>NUCLEOTIDE SEQUENCE [LARGE SCALE GENOMIC DNA]</scope>
    <source>
        <strain evidence="11 12">Nl7</strain>
    </source>
</reference>
<evidence type="ECO:0000256" key="3">
    <source>
        <dbReference type="ARBA" id="ARBA00022723"/>
    </source>
</evidence>
<dbReference type="SUPFAM" id="SSF52540">
    <property type="entry name" value="P-loop containing nucleoside triphosphate hydrolases"/>
    <property type="match status" value="1"/>
</dbReference>
<dbReference type="InterPro" id="IPR033128">
    <property type="entry name" value="Adenylosuccin_syn_Lys_AS"/>
</dbReference>
<dbReference type="PANTHER" id="PTHR11846">
    <property type="entry name" value="ADENYLOSUCCINATE SYNTHETASE"/>
    <property type="match status" value="1"/>
</dbReference>
<dbReference type="SMART" id="SM00788">
    <property type="entry name" value="Adenylsucc_synt"/>
    <property type="match status" value="1"/>
</dbReference>
<dbReference type="GO" id="GO:0000287">
    <property type="term" value="F:magnesium ion binding"/>
    <property type="evidence" value="ECO:0007669"/>
    <property type="project" value="UniProtKB-UniRule"/>
</dbReference>
<keyword evidence="4 8" id="KW-0547">Nucleotide-binding</keyword>
<evidence type="ECO:0000256" key="1">
    <source>
        <dbReference type="ARBA" id="ARBA00011738"/>
    </source>
</evidence>
<dbReference type="PROSITE" id="PS00513">
    <property type="entry name" value="ADENYLOSUCCIN_SYN_2"/>
    <property type="match status" value="1"/>
</dbReference>
<dbReference type="CDD" id="cd03108">
    <property type="entry name" value="AdSS"/>
    <property type="match status" value="1"/>
</dbReference>
<feature type="binding site" description="in other chain" evidence="8">
    <location>
        <begin position="39"/>
        <end position="42"/>
    </location>
    <ligand>
        <name>IMP</name>
        <dbReference type="ChEBI" id="CHEBI:58053"/>
        <note>ligand shared between dimeric partners</note>
    </ligand>
</feature>
<gene>
    <name evidence="8" type="primary">purA</name>
    <name evidence="11" type="ORF">SAMN05216412_102270</name>
</gene>
<dbReference type="HAMAP" id="MF_00011">
    <property type="entry name" value="Adenylosucc_synth"/>
    <property type="match status" value="1"/>
</dbReference>
<dbReference type="EC" id="6.3.4.4" evidence="8 10"/>
<feature type="binding site" evidence="8">
    <location>
        <begin position="419"/>
        <end position="421"/>
    </location>
    <ligand>
        <name>GTP</name>
        <dbReference type="ChEBI" id="CHEBI:37565"/>
    </ligand>
</feature>
<dbReference type="GO" id="GO:0044208">
    <property type="term" value="P:'de novo' AMP biosynthetic process"/>
    <property type="evidence" value="ECO:0007669"/>
    <property type="project" value="UniProtKB-UniRule"/>
</dbReference>
<dbReference type="PROSITE" id="PS01266">
    <property type="entry name" value="ADENYLOSUCCIN_SYN_1"/>
    <property type="match status" value="1"/>
</dbReference>
<dbReference type="InterPro" id="IPR042111">
    <property type="entry name" value="Adenylosuccinate_synth_dom3"/>
</dbReference>
<dbReference type="Gene3D" id="1.10.300.10">
    <property type="entry name" value="Adenylosuccinate Synthetase, subunit A, domain 2"/>
    <property type="match status" value="1"/>
</dbReference>
<organism evidence="11 12">
    <name type="scientific">Nitrosospira multiformis</name>
    <dbReference type="NCBI Taxonomy" id="1231"/>
    <lineage>
        <taxon>Bacteria</taxon>
        <taxon>Pseudomonadati</taxon>
        <taxon>Pseudomonadota</taxon>
        <taxon>Betaproteobacteria</taxon>
        <taxon>Nitrosomonadales</taxon>
        <taxon>Nitrosomonadaceae</taxon>
        <taxon>Nitrosospira</taxon>
    </lineage>
</organism>
<feature type="binding site" evidence="8">
    <location>
        <position position="306"/>
    </location>
    <ligand>
        <name>GTP</name>
        <dbReference type="ChEBI" id="CHEBI:37565"/>
    </ligand>
</feature>
<feature type="binding site" evidence="8">
    <location>
        <position position="41"/>
    </location>
    <ligand>
        <name>Mg(2+)</name>
        <dbReference type="ChEBI" id="CHEBI:18420"/>
    </ligand>
</feature>
<dbReference type="FunFam" id="3.90.170.10:FF:000001">
    <property type="entry name" value="Adenylosuccinate synthetase"/>
    <property type="match status" value="1"/>
</dbReference>
<feature type="binding site" evidence="8">
    <location>
        <position position="14"/>
    </location>
    <ligand>
        <name>Mg(2+)</name>
        <dbReference type="ChEBI" id="CHEBI:18420"/>
    </ligand>
</feature>
<evidence type="ECO:0000256" key="5">
    <source>
        <dbReference type="ARBA" id="ARBA00022755"/>
    </source>
</evidence>
<evidence type="ECO:0000256" key="10">
    <source>
        <dbReference type="RuleBase" id="RU000520"/>
    </source>
</evidence>
<evidence type="ECO:0000256" key="8">
    <source>
        <dbReference type="HAMAP-Rule" id="MF_00011"/>
    </source>
</evidence>
<feature type="binding site" evidence="8">
    <location>
        <begin position="332"/>
        <end position="334"/>
    </location>
    <ligand>
        <name>GTP</name>
        <dbReference type="ChEBI" id="CHEBI:37565"/>
    </ligand>
</feature>
<dbReference type="NCBIfam" id="TIGR00184">
    <property type="entry name" value="purA"/>
    <property type="match status" value="1"/>
</dbReference>
<feature type="binding site" description="in other chain" evidence="8">
    <location>
        <position position="304"/>
    </location>
    <ligand>
        <name>IMP</name>
        <dbReference type="ChEBI" id="CHEBI:58053"/>
        <note>ligand shared between dimeric partners</note>
    </ligand>
</feature>
<feature type="binding site" description="in other chain" evidence="8">
    <location>
        <begin position="14"/>
        <end position="17"/>
    </location>
    <ligand>
        <name>IMP</name>
        <dbReference type="ChEBI" id="CHEBI:58053"/>
        <note>ligand shared between dimeric partners</note>
    </ligand>
</feature>
<feature type="binding site" evidence="8">
    <location>
        <begin position="41"/>
        <end position="43"/>
    </location>
    <ligand>
        <name>GTP</name>
        <dbReference type="ChEBI" id="CHEBI:37565"/>
    </ligand>
</feature>
<feature type="binding site" description="in other chain" evidence="8">
    <location>
        <position position="225"/>
    </location>
    <ligand>
        <name>IMP</name>
        <dbReference type="ChEBI" id="CHEBI:58053"/>
        <note>ligand shared between dimeric partners</note>
    </ligand>
</feature>
<feature type="binding site" evidence="8">
    <location>
        <begin position="300"/>
        <end position="306"/>
    </location>
    <ligand>
        <name>substrate</name>
    </ligand>
</feature>
<keyword evidence="3 8" id="KW-0479">Metal-binding</keyword>
<dbReference type="Pfam" id="PF00709">
    <property type="entry name" value="Adenylsucc_synt"/>
    <property type="match status" value="1"/>
</dbReference>
<dbReference type="AlphaFoldDB" id="A0A1I0AJ40"/>
<protein>
    <recommendedName>
        <fullName evidence="8 10">Adenylosuccinate synthetase</fullName>
        <shortName evidence="8">AMPSase</shortName>
        <shortName evidence="8">AdSS</shortName>
        <ecNumber evidence="8 10">6.3.4.4</ecNumber>
    </recommendedName>
    <alternativeName>
        <fullName evidence="8">IMP--aspartate ligase</fullName>
    </alternativeName>
</protein>
<dbReference type="GO" id="GO:0004019">
    <property type="term" value="F:adenylosuccinate synthase activity"/>
    <property type="evidence" value="ECO:0007669"/>
    <property type="project" value="UniProtKB-UniRule"/>
</dbReference>
<feature type="active site" description="Proton acceptor" evidence="8">
    <location>
        <position position="14"/>
    </location>
</feature>
<dbReference type="GO" id="GO:0046040">
    <property type="term" value="P:IMP metabolic process"/>
    <property type="evidence" value="ECO:0007669"/>
    <property type="project" value="TreeGrafter"/>
</dbReference>
<dbReference type="InterPro" id="IPR042109">
    <property type="entry name" value="Adenylosuccinate_synth_dom1"/>
</dbReference>
<evidence type="ECO:0000256" key="9">
    <source>
        <dbReference type="PROSITE-ProRule" id="PRU10134"/>
    </source>
</evidence>
<dbReference type="NCBIfam" id="NF002223">
    <property type="entry name" value="PRK01117.1"/>
    <property type="match status" value="1"/>
</dbReference>
<keyword evidence="7 8" id="KW-0342">GTP-binding</keyword>
<feature type="active site" description="Proton donor" evidence="8">
    <location>
        <position position="42"/>
    </location>
</feature>
<comment type="function">
    <text evidence="8">Plays an important role in the de novo pathway of purine nucleotide biosynthesis. Catalyzes the first committed step in the biosynthesis of AMP from IMP.</text>
</comment>
<dbReference type="Gene3D" id="3.40.440.10">
    <property type="entry name" value="Adenylosuccinate Synthetase, subunit A, domain 1"/>
    <property type="match status" value="1"/>
</dbReference>
<comment type="pathway">
    <text evidence="8 10">Purine metabolism; AMP biosynthesis via de novo pathway; AMP from IMP: step 1/2.</text>
</comment>
<comment type="cofactor">
    <cofactor evidence="8">
        <name>Mg(2+)</name>
        <dbReference type="ChEBI" id="CHEBI:18420"/>
    </cofactor>
    <text evidence="8">Binds 1 Mg(2+) ion per subunit.</text>
</comment>
<evidence type="ECO:0000256" key="4">
    <source>
        <dbReference type="ARBA" id="ARBA00022741"/>
    </source>
</evidence>
<keyword evidence="6 8" id="KW-0460">Magnesium</keyword>
<comment type="subcellular location">
    <subcellularLocation>
        <location evidence="8">Cytoplasm</location>
    </subcellularLocation>
</comment>
<feature type="binding site" description="in other chain" evidence="8">
    <location>
        <position position="130"/>
    </location>
    <ligand>
        <name>IMP</name>
        <dbReference type="ChEBI" id="CHEBI:58053"/>
        <note>ligand shared between dimeric partners</note>
    </ligand>
</feature>
<evidence type="ECO:0000256" key="6">
    <source>
        <dbReference type="ARBA" id="ARBA00022842"/>
    </source>
</evidence>
<dbReference type="PANTHER" id="PTHR11846:SF0">
    <property type="entry name" value="ADENYLOSUCCINATE SYNTHETASE"/>
    <property type="match status" value="1"/>
</dbReference>
<accession>A0A1I0AJ40</accession>
<dbReference type="InterPro" id="IPR027417">
    <property type="entry name" value="P-loop_NTPase"/>
</dbReference>
<dbReference type="Gene3D" id="3.90.170.10">
    <property type="entry name" value="Adenylosuccinate Synthetase, subunit A, domain 3"/>
    <property type="match status" value="1"/>
</dbReference>
<dbReference type="InterPro" id="IPR001114">
    <property type="entry name" value="Adenylosuccinate_synthetase"/>
</dbReference>
<feature type="active site" evidence="9">
    <location>
        <position position="141"/>
    </location>
</feature>
<feature type="binding site" evidence="8">
    <location>
        <begin position="13"/>
        <end position="19"/>
    </location>
    <ligand>
        <name>GTP</name>
        <dbReference type="ChEBI" id="CHEBI:37565"/>
    </ligand>
</feature>
<comment type="subunit">
    <text evidence="1 8">Homodimer.</text>
</comment>
<keyword evidence="5 8" id="KW-0658">Purine biosynthesis</keyword>
<feature type="binding site" description="in other chain" evidence="8">
    <location>
        <position position="240"/>
    </location>
    <ligand>
        <name>IMP</name>
        <dbReference type="ChEBI" id="CHEBI:58053"/>
        <note>ligand shared between dimeric partners</note>
    </ligand>
</feature>
<comment type="catalytic activity">
    <reaction evidence="8 10">
        <text>IMP + L-aspartate + GTP = N(6)-(1,2-dicarboxyethyl)-AMP + GDP + phosphate + 2 H(+)</text>
        <dbReference type="Rhea" id="RHEA:15753"/>
        <dbReference type="ChEBI" id="CHEBI:15378"/>
        <dbReference type="ChEBI" id="CHEBI:29991"/>
        <dbReference type="ChEBI" id="CHEBI:37565"/>
        <dbReference type="ChEBI" id="CHEBI:43474"/>
        <dbReference type="ChEBI" id="CHEBI:57567"/>
        <dbReference type="ChEBI" id="CHEBI:58053"/>
        <dbReference type="ChEBI" id="CHEBI:58189"/>
        <dbReference type="EC" id="6.3.4.4"/>
    </reaction>
</comment>
<evidence type="ECO:0000313" key="12">
    <source>
        <dbReference type="Proteomes" id="UP000183339"/>
    </source>
</evidence>
<evidence type="ECO:0000313" key="11">
    <source>
        <dbReference type="EMBL" id="SES94225.1"/>
    </source>
</evidence>
<proteinExistence type="inferred from homology"/>
<dbReference type="InterPro" id="IPR042110">
    <property type="entry name" value="Adenylosuccinate_synth_dom2"/>
</dbReference>
<dbReference type="UniPathway" id="UPA00075">
    <property type="reaction ID" value="UER00335"/>
</dbReference>
<dbReference type="GO" id="GO:0005737">
    <property type="term" value="C:cytoplasm"/>
    <property type="evidence" value="ECO:0007669"/>
    <property type="project" value="UniProtKB-SubCell"/>
</dbReference>
<dbReference type="EMBL" id="FOHI01000002">
    <property type="protein sequence ID" value="SES94225.1"/>
    <property type="molecule type" value="Genomic_DNA"/>
</dbReference>
<dbReference type="OrthoDB" id="9807553at2"/>
<dbReference type="RefSeq" id="WP_074705196.1">
    <property type="nucleotide sequence ID" value="NZ_FOHI01000002.1"/>
</dbReference>
<evidence type="ECO:0000256" key="2">
    <source>
        <dbReference type="ARBA" id="ARBA00022598"/>
    </source>
</evidence>
<comment type="similarity">
    <text evidence="8 10">Belongs to the adenylosuccinate synthetase family.</text>
</comment>
<dbReference type="Proteomes" id="UP000183339">
    <property type="component" value="Unassembled WGS sequence"/>
</dbReference>